<reference evidence="1 2" key="1">
    <citation type="submission" date="2023-01" db="EMBL/GenBank/DDBJ databases">
        <authorList>
            <person name="Kreplak J."/>
        </authorList>
    </citation>
    <scope>NUCLEOTIDE SEQUENCE [LARGE SCALE GENOMIC DNA]</scope>
</reference>
<dbReference type="EMBL" id="OX451740">
    <property type="protein sequence ID" value="CAI8613415.1"/>
    <property type="molecule type" value="Genomic_DNA"/>
</dbReference>
<organism evidence="1 2">
    <name type="scientific">Vicia faba</name>
    <name type="common">Broad bean</name>
    <name type="synonym">Faba vulgaris</name>
    <dbReference type="NCBI Taxonomy" id="3906"/>
    <lineage>
        <taxon>Eukaryota</taxon>
        <taxon>Viridiplantae</taxon>
        <taxon>Streptophyta</taxon>
        <taxon>Embryophyta</taxon>
        <taxon>Tracheophyta</taxon>
        <taxon>Spermatophyta</taxon>
        <taxon>Magnoliopsida</taxon>
        <taxon>eudicotyledons</taxon>
        <taxon>Gunneridae</taxon>
        <taxon>Pentapetalae</taxon>
        <taxon>rosids</taxon>
        <taxon>fabids</taxon>
        <taxon>Fabales</taxon>
        <taxon>Fabaceae</taxon>
        <taxon>Papilionoideae</taxon>
        <taxon>50 kb inversion clade</taxon>
        <taxon>NPAAA clade</taxon>
        <taxon>Hologalegina</taxon>
        <taxon>IRL clade</taxon>
        <taxon>Fabeae</taxon>
        <taxon>Vicia</taxon>
    </lineage>
</organism>
<proteinExistence type="predicted"/>
<gene>
    <name evidence="1" type="ORF">VFH_V079560</name>
</gene>
<evidence type="ECO:0000313" key="1">
    <source>
        <dbReference type="EMBL" id="CAI8613415.1"/>
    </source>
</evidence>
<keyword evidence="2" id="KW-1185">Reference proteome</keyword>
<name>A0AAV1ASW3_VICFA</name>
<accession>A0AAV1ASW3</accession>
<sequence length="133" mass="14998">MSVSNPGISSVKNHCDTLLTETNFFFPTQRRRDSQLFCSILIFFRFDSNQTSLPLFREVLLNSPTRLLPSAFTSTISLSRRPHRLIAPFTILSLSPLCHSPFISISNHLISHTSDSTSLLISIFSNLRRVSVS</sequence>
<protein>
    <submittedName>
        <fullName evidence="1">Uncharacterized protein</fullName>
    </submittedName>
</protein>
<dbReference type="AlphaFoldDB" id="A0AAV1ASW3"/>
<dbReference type="Proteomes" id="UP001157006">
    <property type="component" value="Chromosome 5"/>
</dbReference>
<evidence type="ECO:0000313" key="2">
    <source>
        <dbReference type="Proteomes" id="UP001157006"/>
    </source>
</evidence>